<comment type="caution">
    <text evidence="1">The sequence shown here is derived from an EMBL/GenBank/DDBJ whole genome shotgun (WGS) entry which is preliminary data.</text>
</comment>
<dbReference type="InterPro" id="IPR051320">
    <property type="entry name" value="Viral_Replic_Matur_Polypro"/>
</dbReference>
<dbReference type="GO" id="GO:0071897">
    <property type="term" value="P:DNA biosynthetic process"/>
    <property type="evidence" value="ECO:0007669"/>
    <property type="project" value="UniProtKB-ARBA"/>
</dbReference>
<sequence>MEWRSPVSPIGKEITLFGRIASQDGVRPDPESIAAIERYLTLRSIQEVRSFLGFANQFRKYIRNYAVIAEPLTSVLKGLENKTSNAPIVLTDDQQRTFESLKTAITTAPLFRISNKDYQPL</sequence>
<dbReference type="OrthoDB" id="8060624at2759"/>
<dbReference type="InterPro" id="IPR043128">
    <property type="entry name" value="Rev_trsase/Diguanyl_cyclase"/>
</dbReference>
<evidence type="ECO:0000313" key="1">
    <source>
        <dbReference type="EMBL" id="GFQ80204.1"/>
    </source>
</evidence>
<dbReference type="AlphaFoldDB" id="A0A8X6FJ17"/>
<evidence type="ECO:0000313" key="2">
    <source>
        <dbReference type="Proteomes" id="UP000887116"/>
    </source>
</evidence>
<dbReference type="EMBL" id="BMAO01012266">
    <property type="protein sequence ID" value="GFQ80204.1"/>
    <property type="molecule type" value="Genomic_DNA"/>
</dbReference>
<reference evidence="1" key="1">
    <citation type="submission" date="2020-07" db="EMBL/GenBank/DDBJ databases">
        <title>Multicomponent nature underlies the extraordinary mechanical properties of spider dragline silk.</title>
        <authorList>
            <person name="Kono N."/>
            <person name="Nakamura H."/>
            <person name="Mori M."/>
            <person name="Yoshida Y."/>
            <person name="Ohtoshi R."/>
            <person name="Malay A.D."/>
            <person name="Moran D.A.P."/>
            <person name="Tomita M."/>
            <person name="Numata K."/>
            <person name="Arakawa K."/>
        </authorList>
    </citation>
    <scope>NUCLEOTIDE SEQUENCE</scope>
</reference>
<proteinExistence type="predicted"/>
<dbReference type="SUPFAM" id="SSF56672">
    <property type="entry name" value="DNA/RNA polymerases"/>
    <property type="match status" value="1"/>
</dbReference>
<dbReference type="Gene3D" id="3.30.70.270">
    <property type="match status" value="1"/>
</dbReference>
<gene>
    <name evidence="1" type="primary">pol_1604</name>
    <name evidence="1" type="ORF">TNCT_431041</name>
</gene>
<accession>A0A8X6FJ17</accession>
<dbReference type="PANTHER" id="PTHR33064">
    <property type="entry name" value="POL PROTEIN"/>
    <property type="match status" value="1"/>
</dbReference>
<dbReference type="Proteomes" id="UP000887116">
    <property type="component" value="Unassembled WGS sequence"/>
</dbReference>
<dbReference type="InterPro" id="IPR043502">
    <property type="entry name" value="DNA/RNA_pol_sf"/>
</dbReference>
<name>A0A8X6FJ17_TRICU</name>
<keyword evidence="2" id="KW-1185">Reference proteome</keyword>
<dbReference type="PANTHER" id="PTHR33064:SF37">
    <property type="entry name" value="RIBONUCLEASE H"/>
    <property type="match status" value="1"/>
</dbReference>
<protein>
    <submittedName>
        <fullName evidence="1">Retrovirus-related Pol polyprotein from transposon opus</fullName>
    </submittedName>
</protein>
<organism evidence="1 2">
    <name type="scientific">Trichonephila clavata</name>
    <name type="common">Joro spider</name>
    <name type="synonym">Nephila clavata</name>
    <dbReference type="NCBI Taxonomy" id="2740835"/>
    <lineage>
        <taxon>Eukaryota</taxon>
        <taxon>Metazoa</taxon>
        <taxon>Ecdysozoa</taxon>
        <taxon>Arthropoda</taxon>
        <taxon>Chelicerata</taxon>
        <taxon>Arachnida</taxon>
        <taxon>Araneae</taxon>
        <taxon>Araneomorphae</taxon>
        <taxon>Entelegynae</taxon>
        <taxon>Araneoidea</taxon>
        <taxon>Nephilidae</taxon>
        <taxon>Trichonephila</taxon>
    </lineage>
</organism>